<dbReference type="InterPro" id="IPR018535">
    <property type="entry name" value="DUF1996"/>
</dbReference>
<keyword evidence="3" id="KW-1185">Reference proteome</keyword>
<dbReference type="PANTHER" id="PTHR43662">
    <property type="match status" value="1"/>
</dbReference>
<protein>
    <recommendedName>
        <fullName evidence="1">DUF1996 domain-containing protein</fullName>
    </recommendedName>
</protein>
<feature type="domain" description="DUF1996" evidence="1">
    <location>
        <begin position="93"/>
        <end position="328"/>
    </location>
</feature>
<name>A0ABY1NY69_9HYPH</name>
<dbReference type="EMBL" id="FXTT01000002">
    <property type="protein sequence ID" value="SMP20596.1"/>
    <property type="molecule type" value="Genomic_DNA"/>
</dbReference>
<evidence type="ECO:0000313" key="3">
    <source>
        <dbReference type="Proteomes" id="UP001157914"/>
    </source>
</evidence>
<dbReference type="Pfam" id="PF09362">
    <property type="entry name" value="DUF1996"/>
    <property type="match status" value="1"/>
</dbReference>
<accession>A0ABY1NY69</accession>
<evidence type="ECO:0000259" key="1">
    <source>
        <dbReference type="Pfam" id="PF09362"/>
    </source>
</evidence>
<dbReference type="Proteomes" id="UP001157914">
    <property type="component" value="Unassembled WGS sequence"/>
</dbReference>
<proteinExistence type="predicted"/>
<organism evidence="2 3">
    <name type="scientific">Roseibium denhamense</name>
    <dbReference type="NCBI Taxonomy" id="76305"/>
    <lineage>
        <taxon>Bacteria</taxon>
        <taxon>Pseudomonadati</taxon>
        <taxon>Pseudomonadota</taxon>
        <taxon>Alphaproteobacteria</taxon>
        <taxon>Hyphomicrobiales</taxon>
        <taxon>Stappiaceae</taxon>
        <taxon>Roseibium</taxon>
    </lineage>
</organism>
<gene>
    <name evidence="2" type="ORF">SAMN06265374_2118</name>
</gene>
<dbReference type="PANTHER" id="PTHR43662:SF3">
    <property type="entry name" value="DOMAIN PROTEIN, PUTATIVE (AFU_ORTHOLOGUE AFUA_6G11970)-RELATED"/>
    <property type="match status" value="1"/>
</dbReference>
<comment type="caution">
    <text evidence="2">The sequence shown here is derived from an EMBL/GenBank/DDBJ whole genome shotgun (WGS) entry which is preliminary data.</text>
</comment>
<sequence length="364" mass="39864">MLVQRSDPRNLRVKQYAIWGLSVEMRLFSDRIAILVNGSVLAVLACTTVAQSPAFAQTAPDGLVRANDFVDEREDGSGAFRTHCLESHTSHDDPLVFPGQPGAAHHHVFFGNPGVDAHTTVADLNDAGRTTCDGGTLNRSAYWVPAIYDGRGERIEYVEPLFYYKTGYHVPASAVVPPPEGLRMIAGDAHATAPQGTHVVRFRCANWQPERRWFDPGDPLDHVDTLPDCPEDELLEVRVVFPQCWDGQTLSAADNRSHMAYPREAEPPMAGTGGCPASHPVAIPEISYNFAIYVTAETGPPSTWRFSSDRPDVTAPGVSLHADWMNGWDPEIMKMIVENCLLPARECGVGLLGDGTRLRPVVQD</sequence>
<evidence type="ECO:0000313" key="2">
    <source>
        <dbReference type="EMBL" id="SMP20596.1"/>
    </source>
</evidence>
<reference evidence="2 3" key="1">
    <citation type="submission" date="2017-05" db="EMBL/GenBank/DDBJ databases">
        <authorList>
            <person name="Varghese N."/>
            <person name="Submissions S."/>
        </authorList>
    </citation>
    <scope>NUCLEOTIDE SEQUENCE [LARGE SCALE GENOMIC DNA]</scope>
    <source>
        <strain evidence="2 3">DSM 15949</strain>
    </source>
</reference>